<dbReference type="InterPro" id="IPR046179">
    <property type="entry name" value="DUF6188"/>
</dbReference>
<organism evidence="1 2">
    <name type="scientific">Paenibacillus sediminis</name>
    <dbReference type="NCBI Taxonomy" id="664909"/>
    <lineage>
        <taxon>Bacteria</taxon>
        <taxon>Bacillati</taxon>
        <taxon>Bacillota</taxon>
        <taxon>Bacilli</taxon>
        <taxon>Bacillales</taxon>
        <taxon>Paenibacillaceae</taxon>
        <taxon>Paenibacillus</taxon>
    </lineage>
</organism>
<name>A0ABS4H8S7_9BACL</name>
<protein>
    <submittedName>
        <fullName evidence="1">Uncharacterized protein</fullName>
    </submittedName>
</protein>
<dbReference type="RefSeq" id="WP_209853396.1">
    <property type="nucleotide sequence ID" value="NZ_CBCRVE010000025.1"/>
</dbReference>
<evidence type="ECO:0000313" key="2">
    <source>
        <dbReference type="Proteomes" id="UP001519273"/>
    </source>
</evidence>
<comment type="caution">
    <text evidence="1">The sequence shown here is derived from an EMBL/GenBank/DDBJ whole genome shotgun (WGS) entry which is preliminary data.</text>
</comment>
<gene>
    <name evidence="1" type="ORF">J2Z20_003619</name>
</gene>
<accession>A0ABS4H8S7</accession>
<dbReference type="Proteomes" id="UP001519273">
    <property type="component" value="Unassembled WGS sequence"/>
</dbReference>
<dbReference type="EMBL" id="JAGGKP010000023">
    <property type="protein sequence ID" value="MBP1938677.1"/>
    <property type="molecule type" value="Genomic_DNA"/>
</dbReference>
<keyword evidence="2" id="KW-1185">Reference proteome</keyword>
<proteinExistence type="predicted"/>
<sequence length="134" mass="15248">MNRTKSNINFSQFLNQRVTEINRVYPIITFETGFLTIECSWRLRKGNSIIVGNAEIEVEDRTDKAYVIFEEALLNNTILDVTHFEEISDLTVTFDNNIYLDVFHESSLYEGWQLSGAKGFLLVATPGGSYALAN</sequence>
<evidence type="ECO:0000313" key="1">
    <source>
        <dbReference type="EMBL" id="MBP1938677.1"/>
    </source>
</evidence>
<reference evidence="1 2" key="1">
    <citation type="submission" date="2021-03" db="EMBL/GenBank/DDBJ databases">
        <title>Genomic Encyclopedia of Type Strains, Phase IV (KMG-IV): sequencing the most valuable type-strain genomes for metagenomic binning, comparative biology and taxonomic classification.</title>
        <authorList>
            <person name="Goeker M."/>
        </authorList>
    </citation>
    <scope>NUCLEOTIDE SEQUENCE [LARGE SCALE GENOMIC DNA]</scope>
    <source>
        <strain evidence="1 2">DSM 23491</strain>
    </source>
</reference>
<dbReference type="Pfam" id="PF19686">
    <property type="entry name" value="DUF6188"/>
    <property type="match status" value="1"/>
</dbReference>